<keyword evidence="3" id="KW-0862">Zinc</keyword>
<dbReference type="InParanoid" id="S8FNL8"/>
<keyword evidence="2 4" id="KW-0863">Zinc-finger</keyword>
<dbReference type="SUPFAM" id="SSF144232">
    <property type="entry name" value="HIT/MYND zinc finger-like"/>
    <property type="match status" value="1"/>
</dbReference>
<accession>S8FNL8</accession>
<keyword evidence="7" id="KW-1185">Reference proteome</keyword>
<sequence length="370" mass="41690">MNKRVGAESLTGIGGGMVSKESQRNLTIAEDLCRKRKPLDAIPYLLKAMEDPNNLDADIQYCFLQPNLDMSIQVLEDAERKGRAALLKLLGPRTFDDDGGQVGNFWTMIETRPYMRVLQAMVRIAFQKDDYNKSANTMIEMLRLCPGDNMGQRSWLGSVLLQAGRHKDALSFAQAWLQPEVRRTGAPPPRGGCAFTDPSPHPISRAEYAKMSEYCRAELLYTGALAAFKLWGGDSLLARQYLRLGARNNPSILMRLLGKVTRPANLNNLPRGLGGTEEAHDHCWLTQNLWEAQDVWAWADGDEAKGYVLKPCSRQGCTRHEGKVREFKQCSGCKQPVYCSPECQNDDWRKHKPACKAHKEQMEIRRAMAF</sequence>
<evidence type="ECO:0000256" key="3">
    <source>
        <dbReference type="ARBA" id="ARBA00022833"/>
    </source>
</evidence>
<feature type="domain" description="MYND-type" evidence="5">
    <location>
        <begin position="314"/>
        <end position="355"/>
    </location>
</feature>
<evidence type="ECO:0000256" key="4">
    <source>
        <dbReference type="PROSITE-ProRule" id="PRU00134"/>
    </source>
</evidence>
<evidence type="ECO:0000313" key="7">
    <source>
        <dbReference type="Proteomes" id="UP000015241"/>
    </source>
</evidence>
<gene>
    <name evidence="6" type="ORF">FOMPIDRAFT_1029164</name>
</gene>
<evidence type="ECO:0000313" key="6">
    <source>
        <dbReference type="EMBL" id="EPT02866.1"/>
    </source>
</evidence>
<name>S8FNL8_FOMSC</name>
<dbReference type="Pfam" id="PF01753">
    <property type="entry name" value="zf-MYND"/>
    <property type="match status" value="1"/>
</dbReference>
<evidence type="ECO:0000259" key="5">
    <source>
        <dbReference type="PROSITE" id="PS50865"/>
    </source>
</evidence>
<keyword evidence="1" id="KW-0479">Metal-binding</keyword>
<dbReference type="EMBL" id="KE504133">
    <property type="protein sequence ID" value="EPT02866.1"/>
    <property type="molecule type" value="Genomic_DNA"/>
</dbReference>
<protein>
    <recommendedName>
        <fullName evidence="5">MYND-type domain-containing protein</fullName>
    </recommendedName>
</protein>
<dbReference type="eggNOG" id="ENOG502RCFU">
    <property type="taxonomic scope" value="Eukaryota"/>
</dbReference>
<proteinExistence type="predicted"/>
<reference evidence="6 7" key="1">
    <citation type="journal article" date="2012" name="Science">
        <title>The Paleozoic origin of enzymatic lignin decomposition reconstructed from 31 fungal genomes.</title>
        <authorList>
            <person name="Floudas D."/>
            <person name="Binder M."/>
            <person name="Riley R."/>
            <person name="Barry K."/>
            <person name="Blanchette R.A."/>
            <person name="Henrissat B."/>
            <person name="Martinez A.T."/>
            <person name="Otillar R."/>
            <person name="Spatafora J.W."/>
            <person name="Yadav J.S."/>
            <person name="Aerts A."/>
            <person name="Benoit I."/>
            <person name="Boyd A."/>
            <person name="Carlson A."/>
            <person name="Copeland A."/>
            <person name="Coutinho P.M."/>
            <person name="de Vries R.P."/>
            <person name="Ferreira P."/>
            <person name="Findley K."/>
            <person name="Foster B."/>
            <person name="Gaskell J."/>
            <person name="Glotzer D."/>
            <person name="Gorecki P."/>
            <person name="Heitman J."/>
            <person name="Hesse C."/>
            <person name="Hori C."/>
            <person name="Igarashi K."/>
            <person name="Jurgens J.A."/>
            <person name="Kallen N."/>
            <person name="Kersten P."/>
            <person name="Kohler A."/>
            <person name="Kuees U."/>
            <person name="Kumar T.K.A."/>
            <person name="Kuo A."/>
            <person name="LaButti K."/>
            <person name="Larrondo L.F."/>
            <person name="Lindquist E."/>
            <person name="Ling A."/>
            <person name="Lombard V."/>
            <person name="Lucas S."/>
            <person name="Lundell T."/>
            <person name="Martin R."/>
            <person name="McLaughlin D.J."/>
            <person name="Morgenstern I."/>
            <person name="Morin E."/>
            <person name="Murat C."/>
            <person name="Nagy L.G."/>
            <person name="Nolan M."/>
            <person name="Ohm R.A."/>
            <person name="Patyshakuliyeva A."/>
            <person name="Rokas A."/>
            <person name="Ruiz-Duenas F.J."/>
            <person name="Sabat G."/>
            <person name="Salamov A."/>
            <person name="Samejima M."/>
            <person name="Schmutz J."/>
            <person name="Slot J.C."/>
            <person name="St John F."/>
            <person name="Stenlid J."/>
            <person name="Sun H."/>
            <person name="Sun S."/>
            <person name="Syed K."/>
            <person name="Tsang A."/>
            <person name="Wiebenga A."/>
            <person name="Young D."/>
            <person name="Pisabarro A."/>
            <person name="Eastwood D.C."/>
            <person name="Martin F."/>
            <person name="Cullen D."/>
            <person name="Grigoriev I.V."/>
            <person name="Hibbett D.S."/>
        </authorList>
    </citation>
    <scope>NUCLEOTIDE SEQUENCE</scope>
    <source>
        <strain evidence="7">FP-58527</strain>
    </source>
</reference>
<dbReference type="AlphaFoldDB" id="S8FNL8"/>
<evidence type="ECO:0000256" key="2">
    <source>
        <dbReference type="ARBA" id="ARBA00022771"/>
    </source>
</evidence>
<dbReference type="Proteomes" id="UP000015241">
    <property type="component" value="Unassembled WGS sequence"/>
</dbReference>
<dbReference type="STRING" id="743788.S8FNL8"/>
<organism evidence="6 7">
    <name type="scientific">Fomitopsis schrenkii</name>
    <name type="common">Brown rot fungus</name>
    <dbReference type="NCBI Taxonomy" id="2126942"/>
    <lineage>
        <taxon>Eukaryota</taxon>
        <taxon>Fungi</taxon>
        <taxon>Dikarya</taxon>
        <taxon>Basidiomycota</taxon>
        <taxon>Agaricomycotina</taxon>
        <taxon>Agaricomycetes</taxon>
        <taxon>Polyporales</taxon>
        <taxon>Fomitopsis</taxon>
    </lineage>
</organism>
<dbReference type="HOGENOM" id="CLU_690917_0_0_1"/>
<dbReference type="OrthoDB" id="432970at2759"/>
<evidence type="ECO:0000256" key="1">
    <source>
        <dbReference type="ARBA" id="ARBA00022723"/>
    </source>
</evidence>
<dbReference type="PROSITE" id="PS50865">
    <property type="entry name" value="ZF_MYND_2"/>
    <property type="match status" value="1"/>
</dbReference>
<dbReference type="InterPro" id="IPR002893">
    <property type="entry name" value="Znf_MYND"/>
</dbReference>
<dbReference type="GO" id="GO:0008270">
    <property type="term" value="F:zinc ion binding"/>
    <property type="evidence" value="ECO:0007669"/>
    <property type="project" value="UniProtKB-KW"/>
</dbReference>
<dbReference type="Gene3D" id="6.10.140.2220">
    <property type="match status" value="1"/>
</dbReference>